<keyword evidence="2" id="KW-1185">Reference proteome</keyword>
<comment type="caution">
    <text evidence="1">The sequence shown here is derived from an EMBL/GenBank/DDBJ whole genome shotgun (WGS) entry which is preliminary data.</text>
</comment>
<name>A0A9Q1GHZ7_9CARY</name>
<dbReference type="Proteomes" id="UP001153076">
    <property type="component" value="Unassembled WGS sequence"/>
</dbReference>
<accession>A0A9Q1GHZ7</accession>
<organism evidence="1 2">
    <name type="scientific">Carnegiea gigantea</name>
    <dbReference type="NCBI Taxonomy" id="171969"/>
    <lineage>
        <taxon>Eukaryota</taxon>
        <taxon>Viridiplantae</taxon>
        <taxon>Streptophyta</taxon>
        <taxon>Embryophyta</taxon>
        <taxon>Tracheophyta</taxon>
        <taxon>Spermatophyta</taxon>
        <taxon>Magnoliopsida</taxon>
        <taxon>eudicotyledons</taxon>
        <taxon>Gunneridae</taxon>
        <taxon>Pentapetalae</taxon>
        <taxon>Caryophyllales</taxon>
        <taxon>Cactineae</taxon>
        <taxon>Cactaceae</taxon>
        <taxon>Cactoideae</taxon>
        <taxon>Echinocereeae</taxon>
        <taxon>Carnegiea</taxon>
    </lineage>
</organism>
<reference evidence="1" key="1">
    <citation type="submission" date="2022-04" db="EMBL/GenBank/DDBJ databases">
        <title>Carnegiea gigantea Genome sequencing and assembly v2.</title>
        <authorList>
            <person name="Copetti D."/>
            <person name="Sanderson M.J."/>
            <person name="Burquez A."/>
            <person name="Wojciechowski M.F."/>
        </authorList>
    </citation>
    <scope>NUCLEOTIDE SEQUENCE</scope>
    <source>
        <strain evidence="1">SGP5-SGP5p</strain>
        <tissue evidence="1">Aerial part</tissue>
    </source>
</reference>
<proteinExistence type="predicted"/>
<dbReference type="AlphaFoldDB" id="A0A9Q1GHZ7"/>
<dbReference type="EMBL" id="JAKOGI010004791">
    <property type="protein sequence ID" value="KAJ8419592.1"/>
    <property type="molecule type" value="Genomic_DNA"/>
</dbReference>
<evidence type="ECO:0000313" key="2">
    <source>
        <dbReference type="Proteomes" id="UP001153076"/>
    </source>
</evidence>
<gene>
    <name evidence="1" type="ORF">Cgig2_006839</name>
</gene>
<sequence>MLRVLQGRALRSLELAFAELRSWVWLYVDRIFEARFRPKARSGRVQKPIARKRAQRWGRRMRAWPFRGRSPFRMVTSRGDILRYAVERGRRVGRGARFYGRSLSSVLVGLRWSSFEVWMSCVDHELRETQFRGQAIAVEVHGLLDDESEKRERKMNQGLFPNFANSNQVAKSI</sequence>
<protein>
    <submittedName>
        <fullName evidence="1">Uncharacterized protein</fullName>
    </submittedName>
</protein>
<evidence type="ECO:0000313" key="1">
    <source>
        <dbReference type="EMBL" id="KAJ8419592.1"/>
    </source>
</evidence>